<evidence type="ECO:0000313" key="1">
    <source>
        <dbReference type="EMBL" id="ARF08816.1"/>
    </source>
</evidence>
<proteinExistence type="predicted"/>
<dbReference type="EMBL" id="KY684083">
    <property type="protein sequence ID" value="ARF08816.1"/>
    <property type="molecule type" value="Genomic_DNA"/>
</dbReference>
<gene>
    <name evidence="1" type="ORF">Catovirus_1_866</name>
</gene>
<protein>
    <submittedName>
        <fullName evidence="1">Uncharacterized protein</fullName>
    </submittedName>
</protein>
<organism evidence="1">
    <name type="scientific">Catovirus CTV1</name>
    <dbReference type="NCBI Taxonomy" id="1977631"/>
    <lineage>
        <taxon>Viruses</taxon>
        <taxon>Varidnaviria</taxon>
        <taxon>Bamfordvirae</taxon>
        <taxon>Nucleocytoviricota</taxon>
        <taxon>Megaviricetes</taxon>
        <taxon>Imitervirales</taxon>
        <taxon>Mimiviridae</taxon>
        <taxon>Klosneuvirinae</taxon>
        <taxon>Catovirus</taxon>
    </lineage>
</organism>
<accession>A0A1V0SAT6</accession>
<sequence>MSDDVTLIKKKSTNGKKGVNQIIFHNKKKIIPVKKNVNLFKRNTINNLPKTEKNNINVTMINTNNKLFQKETIKNNKIIPTNNSNKTISIISKRILIYQNKNMHTEVIGMFMFNFKDYDIDVYHPHISSSSNSIPYYEQIFKKRVTYVNTIFEELYSVIIILTSGELDTIKPKCNKKYLLVNHENATVNNKFINISLTPIVRSDYFLLPIYSYPNNNSRLKEISIIGSLQNHQRDITNIYKLITNFPNYNINLFTRYLEEKTRNTFLKHKNFKLFEKMDTRSMIDIIRKSKFIYTADTENYTEKGIRGGILTGMIPIGLNNNIPIIMTKRLNVIYNLTGVLLYEKDIMELKQELLMLNDTFYLNLIKKSRDDIQRICLQNELKFDILKDKFSEY</sequence>
<reference evidence="1" key="1">
    <citation type="journal article" date="2017" name="Science">
        <title>Giant viruses with an expanded complement of translation system components.</title>
        <authorList>
            <person name="Schulz F."/>
            <person name="Yutin N."/>
            <person name="Ivanova N.N."/>
            <person name="Ortega D.R."/>
            <person name="Lee T.K."/>
            <person name="Vierheilig J."/>
            <person name="Daims H."/>
            <person name="Horn M."/>
            <person name="Wagner M."/>
            <person name="Jensen G.J."/>
            <person name="Kyrpides N.C."/>
            <person name="Koonin E.V."/>
            <person name="Woyke T."/>
        </authorList>
    </citation>
    <scope>NUCLEOTIDE SEQUENCE</scope>
    <source>
        <strain evidence="1">CTV1</strain>
    </source>
</reference>
<name>A0A1V0SAT6_9VIRU</name>